<dbReference type="Proteomes" id="UP000325081">
    <property type="component" value="Unassembled WGS sequence"/>
</dbReference>
<organism evidence="2 3">
    <name type="scientific">Striga asiatica</name>
    <name type="common">Asiatic witchweed</name>
    <name type="synonym">Buchnera asiatica</name>
    <dbReference type="NCBI Taxonomy" id="4170"/>
    <lineage>
        <taxon>Eukaryota</taxon>
        <taxon>Viridiplantae</taxon>
        <taxon>Streptophyta</taxon>
        <taxon>Embryophyta</taxon>
        <taxon>Tracheophyta</taxon>
        <taxon>Spermatophyta</taxon>
        <taxon>Magnoliopsida</taxon>
        <taxon>eudicotyledons</taxon>
        <taxon>Gunneridae</taxon>
        <taxon>Pentapetalae</taxon>
        <taxon>asterids</taxon>
        <taxon>lamiids</taxon>
        <taxon>Lamiales</taxon>
        <taxon>Orobanchaceae</taxon>
        <taxon>Buchnereae</taxon>
        <taxon>Striga</taxon>
    </lineage>
</organism>
<evidence type="ECO:0000313" key="2">
    <source>
        <dbReference type="EMBL" id="GER34529.1"/>
    </source>
</evidence>
<protein>
    <submittedName>
        <fullName evidence="2">FORKED 1</fullName>
    </submittedName>
</protein>
<sequence>MRSGGHLSRRVSPEPYPPLLRRLADLAHPLAGAPAPNAAVDWVAGLLELFPAGALLRVAGGQDHLLVGVDVAVCVYICFLGIRHERGEAEEIWWVGANVAGAGKEVLEPSLRHVNGGLLTGRILARTEESRTDGPGDELRGRRAIEGLELIARWGWWCARTGRRRHCWTRGISGALLLGVSPEEEGSRRSAAATAARGGAVAGGGEEG</sequence>
<gene>
    <name evidence="2" type="ORF">STAS_10762</name>
</gene>
<name>A0A5A7PP49_STRAF</name>
<evidence type="ECO:0000313" key="3">
    <source>
        <dbReference type="Proteomes" id="UP000325081"/>
    </source>
</evidence>
<evidence type="ECO:0000256" key="1">
    <source>
        <dbReference type="SAM" id="MobiDB-lite"/>
    </source>
</evidence>
<comment type="caution">
    <text evidence="2">The sequence shown here is derived from an EMBL/GenBank/DDBJ whole genome shotgun (WGS) entry which is preliminary data.</text>
</comment>
<dbReference type="EMBL" id="BKCP01004916">
    <property type="protein sequence ID" value="GER34529.1"/>
    <property type="molecule type" value="Genomic_DNA"/>
</dbReference>
<keyword evidence="3" id="KW-1185">Reference proteome</keyword>
<dbReference type="AlphaFoldDB" id="A0A5A7PP49"/>
<accession>A0A5A7PP49</accession>
<feature type="compositionally biased region" description="Low complexity" evidence="1">
    <location>
        <begin position="189"/>
        <end position="199"/>
    </location>
</feature>
<feature type="region of interest" description="Disordered" evidence="1">
    <location>
        <begin position="185"/>
        <end position="208"/>
    </location>
</feature>
<reference evidence="3" key="1">
    <citation type="journal article" date="2019" name="Curr. Biol.">
        <title>Genome Sequence of Striga asiatica Provides Insight into the Evolution of Plant Parasitism.</title>
        <authorList>
            <person name="Yoshida S."/>
            <person name="Kim S."/>
            <person name="Wafula E.K."/>
            <person name="Tanskanen J."/>
            <person name="Kim Y.M."/>
            <person name="Honaas L."/>
            <person name="Yang Z."/>
            <person name="Spallek T."/>
            <person name="Conn C.E."/>
            <person name="Ichihashi Y."/>
            <person name="Cheong K."/>
            <person name="Cui S."/>
            <person name="Der J.P."/>
            <person name="Gundlach H."/>
            <person name="Jiao Y."/>
            <person name="Hori C."/>
            <person name="Ishida J.K."/>
            <person name="Kasahara H."/>
            <person name="Kiba T."/>
            <person name="Kim M.S."/>
            <person name="Koo N."/>
            <person name="Laohavisit A."/>
            <person name="Lee Y.H."/>
            <person name="Lumba S."/>
            <person name="McCourt P."/>
            <person name="Mortimer J.C."/>
            <person name="Mutuku J.M."/>
            <person name="Nomura T."/>
            <person name="Sasaki-Sekimoto Y."/>
            <person name="Seto Y."/>
            <person name="Wang Y."/>
            <person name="Wakatake T."/>
            <person name="Sakakibara H."/>
            <person name="Demura T."/>
            <person name="Yamaguchi S."/>
            <person name="Yoneyama K."/>
            <person name="Manabe R.I."/>
            <person name="Nelson D.C."/>
            <person name="Schulman A.H."/>
            <person name="Timko M.P."/>
            <person name="dePamphilis C.W."/>
            <person name="Choi D."/>
            <person name="Shirasu K."/>
        </authorList>
    </citation>
    <scope>NUCLEOTIDE SEQUENCE [LARGE SCALE GENOMIC DNA]</scope>
    <source>
        <strain evidence="3">cv. UVA1</strain>
    </source>
</reference>
<proteinExistence type="predicted"/>